<dbReference type="SUPFAM" id="SSF52374">
    <property type="entry name" value="Nucleotidylyl transferase"/>
    <property type="match status" value="1"/>
</dbReference>
<evidence type="ECO:0000259" key="1">
    <source>
        <dbReference type="Pfam" id="PF01467"/>
    </source>
</evidence>
<dbReference type="Pfam" id="PF01467">
    <property type="entry name" value="CTP_transf_like"/>
    <property type="match status" value="1"/>
</dbReference>
<accession>A0A0G4P698</accession>
<dbReference type="Gene3D" id="3.40.50.620">
    <property type="entry name" value="HUPs"/>
    <property type="match status" value="1"/>
</dbReference>
<dbReference type="Proteomes" id="UP000053732">
    <property type="component" value="Unassembled WGS sequence"/>
</dbReference>
<name>A0A0G4P698_PENC3</name>
<gene>
    <name evidence="2" type="ORF">PCAMFM013_S006g000376</name>
</gene>
<protein>
    <submittedName>
        <fullName evidence="2">Rossmann-like alpha/beta/alpha sandwich fold</fullName>
    </submittedName>
</protein>
<dbReference type="EMBL" id="HG793139">
    <property type="protein sequence ID" value="CRL21836.1"/>
    <property type="molecule type" value="Genomic_DNA"/>
</dbReference>
<evidence type="ECO:0000313" key="2">
    <source>
        <dbReference type="EMBL" id="CRL21836.1"/>
    </source>
</evidence>
<dbReference type="AlphaFoldDB" id="A0A0G4P698"/>
<feature type="domain" description="Cytidyltransferase-like" evidence="1">
    <location>
        <begin position="42"/>
        <end position="78"/>
    </location>
</feature>
<organism evidence="2 3">
    <name type="scientific">Penicillium camemberti (strain FM 013)</name>
    <dbReference type="NCBI Taxonomy" id="1429867"/>
    <lineage>
        <taxon>Eukaryota</taxon>
        <taxon>Fungi</taxon>
        <taxon>Dikarya</taxon>
        <taxon>Ascomycota</taxon>
        <taxon>Pezizomycotina</taxon>
        <taxon>Eurotiomycetes</taxon>
        <taxon>Eurotiomycetidae</taxon>
        <taxon>Eurotiales</taxon>
        <taxon>Aspergillaceae</taxon>
        <taxon>Penicillium</taxon>
    </lineage>
</organism>
<evidence type="ECO:0000313" key="3">
    <source>
        <dbReference type="Proteomes" id="UP000053732"/>
    </source>
</evidence>
<keyword evidence="3" id="KW-1185">Reference proteome</keyword>
<dbReference type="InterPro" id="IPR014729">
    <property type="entry name" value="Rossmann-like_a/b/a_fold"/>
</dbReference>
<sequence>MSLKHYIEQSLKAVRLTSDSDLNKIQHLDVTLQAENENLIVIYGGSFNPPHKGHLDVLLSGLRPELGAAAVLILPSEDFHLRNKLASSHPDFFLSQSRRADLLAAIPNIPKDRVWVWSSTWYPLKQFMETMVQLTQADGFKVAFAHLVGPDNLKLDDPLDNYPYELPRMLISNKARHVAEHFRDDGRPAMWKGFGEWTRYDNGEERDAENEEKEVVLWTCNGVDDSDPRRKGYYLQFLMPDSTDINSTNLRRDLIQAHRLNEESLGRLSTEALVELFGDILGN</sequence>
<proteinExistence type="predicted"/>
<dbReference type="InterPro" id="IPR004821">
    <property type="entry name" value="Cyt_trans-like"/>
</dbReference>
<reference evidence="2 3" key="1">
    <citation type="journal article" date="2014" name="Nat. Commun.">
        <title>Multiple recent horizontal transfers of a large genomic region in cheese making fungi.</title>
        <authorList>
            <person name="Cheeseman K."/>
            <person name="Ropars J."/>
            <person name="Renault P."/>
            <person name="Dupont J."/>
            <person name="Gouzy J."/>
            <person name="Branca A."/>
            <person name="Abraham A.L."/>
            <person name="Ceppi M."/>
            <person name="Conseiller E."/>
            <person name="Debuchy R."/>
            <person name="Malagnac F."/>
            <person name="Goarin A."/>
            <person name="Silar P."/>
            <person name="Lacoste S."/>
            <person name="Sallet E."/>
            <person name="Bensimon A."/>
            <person name="Giraud T."/>
            <person name="Brygoo Y."/>
        </authorList>
    </citation>
    <scope>NUCLEOTIDE SEQUENCE [LARGE SCALE GENOMIC DNA]</scope>
    <source>
        <strain evidence="3">FM 013</strain>
    </source>
</reference>
<dbReference type="GO" id="GO:0003824">
    <property type="term" value="F:catalytic activity"/>
    <property type="evidence" value="ECO:0007669"/>
    <property type="project" value="InterPro"/>
</dbReference>
<dbReference type="STRING" id="1429867.A0A0G4P698"/>